<feature type="compositionally biased region" description="Basic and acidic residues" evidence="1">
    <location>
        <begin position="80"/>
        <end position="91"/>
    </location>
</feature>
<comment type="caution">
    <text evidence="4">The sequence shown here is derived from an EMBL/GenBank/DDBJ whole genome shotgun (WGS) entry which is preliminary data.</text>
</comment>
<evidence type="ECO:0000256" key="1">
    <source>
        <dbReference type="SAM" id="MobiDB-lite"/>
    </source>
</evidence>
<feature type="chain" id="PRO_5020261096" evidence="3">
    <location>
        <begin position="23"/>
        <end position="137"/>
    </location>
</feature>
<feature type="compositionally biased region" description="Low complexity" evidence="1">
    <location>
        <begin position="56"/>
        <end position="77"/>
    </location>
</feature>
<dbReference type="Pfam" id="PF11776">
    <property type="entry name" value="RcnB"/>
    <property type="match status" value="1"/>
</dbReference>
<keyword evidence="2" id="KW-0812">Transmembrane</keyword>
<feature type="region of interest" description="Disordered" evidence="1">
    <location>
        <begin position="20"/>
        <end position="91"/>
    </location>
</feature>
<evidence type="ECO:0000313" key="5">
    <source>
        <dbReference type="Proteomes" id="UP000295129"/>
    </source>
</evidence>
<evidence type="ECO:0000256" key="2">
    <source>
        <dbReference type="SAM" id="Phobius"/>
    </source>
</evidence>
<accession>A0A4R6DGC6</accession>
<protein>
    <submittedName>
        <fullName evidence="4">Ni/Co efflux regulator RcnB</fullName>
    </submittedName>
</protein>
<dbReference type="AlphaFoldDB" id="A0A4R6DGC6"/>
<evidence type="ECO:0000313" key="4">
    <source>
        <dbReference type="EMBL" id="TDN43079.1"/>
    </source>
</evidence>
<keyword evidence="3" id="KW-0732">Signal</keyword>
<feature type="compositionally biased region" description="Basic and acidic residues" evidence="1">
    <location>
        <begin position="30"/>
        <end position="45"/>
    </location>
</feature>
<keyword evidence="5" id="KW-1185">Reference proteome</keyword>
<dbReference type="OrthoDB" id="6687316at2"/>
<dbReference type="RefSeq" id="WP_133595264.1">
    <property type="nucleotide sequence ID" value="NZ_SNVV01000043.1"/>
</dbReference>
<dbReference type="InterPro" id="IPR024572">
    <property type="entry name" value="RcnB"/>
</dbReference>
<evidence type="ECO:0000256" key="3">
    <source>
        <dbReference type="SAM" id="SignalP"/>
    </source>
</evidence>
<dbReference type="Gene3D" id="3.10.450.160">
    <property type="entry name" value="inner membrane protein cigr"/>
    <property type="match status" value="1"/>
</dbReference>
<dbReference type="EMBL" id="SNVV01000043">
    <property type="protein sequence ID" value="TDN43079.1"/>
    <property type="molecule type" value="Genomic_DNA"/>
</dbReference>
<keyword evidence="2" id="KW-1133">Transmembrane helix</keyword>
<feature type="transmembrane region" description="Helical" evidence="2">
    <location>
        <begin position="113"/>
        <end position="135"/>
    </location>
</feature>
<keyword evidence="2" id="KW-0472">Membrane</keyword>
<name>A0A4R6DGC6_9RHOO</name>
<sequence>MKTSKPVALALSLLLASTSVLAQGGPGPNPRDDRRPGPAQTDKRPGPPGHGKHTGPGKASQAPGHQPGGPHAHPGPGNFHKGDRLPPDYRGRQYVVDDWRAHHLTPPPRGHRWVQVGADYVLVAIATGIITAVILNR</sequence>
<dbReference type="Proteomes" id="UP000295129">
    <property type="component" value="Unassembled WGS sequence"/>
</dbReference>
<organism evidence="4 5">
    <name type="scientific">Azoarcus indigens</name>
    <dbReference type="NCBI Taxonomy" id="29545"/>
    <lineage>
        <taxon>Bacteria</taxon>
        <taxon>Pseudomonadati</taxon>
        <taxon>Pseudomonadota</taxon>
        <taxon>Betaproteobacteria</taxon>
        <taxon>Rhodocyclales</taxon>
        <taxon>Zoogloeaceae</taxon>
        <taxon>Azoarcus</taxon>
    </lineage>
</organism>
<reference evidence="4 5" key="1">
    <citation type="submission" date="2019-03" db="EMBL/GenBank/DDBJ databases">
        <title>Genomic Encyclopedia of Type Strains, Phase IV (KMG-IV): sequencing the most valuable type-strain genomes for metagenomic binning, comparative biology and taxonomic classification.</title>
        <authorList>
            <person name="Goeker M."/>
        </authorList>
    </citation>
    <scope>NUCLEOTIDE SEQUENCE [LARGE SCALE GENOMIC DNA]</scope>
    <source>
        <strain evidence="4 5">DSM 12121</strain>
    </source>
</reference>
<gene>
    <name evidence="4" type="ORF">C7389_14310</name>
</gene>
<proteinExistence type="predicted"/>
<feature type="signal peptide" evidence="3">
    <location>
        <begin position="1"/>
        <end position="22"/>
    </location>
</feature>